<organism evidence="1 2">
    <name type="scientific">Rhizobium herbae</name>
    <dbReference type="NCBI Taxonomy" id="508661"/>
    <lineage>
        <taxon>Bacteria</taxon>
        <taxon>Pseudomonadati</taxon>
        <taxon>Pseudomonadota</taxon>
        <taxon>Alphaproteobacteria</taxon>
        <taxon>Hyphomicrobiales</taxon>
        <taxon>Rhizobiaceae</taxon>
        <taxon>Rhizobium/Agrobacterium group</taxon>
        <taxon>Rhizobium</taxon>
    </lineage>
</organism>
<protein>
    <submittedName>
        <fullName evidence="1">Biotin carboxyl carrier protein</fullName>
    </submittedName>
</protein>
<keyword evidence="2" id="KW-1185">Reference proteome</keyword>
<comment type="caution">
    <text evidence="1">The sequence shown here is derived from an EMBL/GenBank/DDBJ whole genome shotgun (WGS) entry which is preliminary data.</text>
</comment>
<evidence type="ECO:0000313" key="1">
    <source>
        <dbReference type="EMBL" id="MBP1858133.1"/>
    </source>
</evidence>
<dbReference type="EMBL" id="JAGGJV010000002">
    <property type="protein sequence ID" value="MBP1858133.1"/>
    <property type="molecule type" value="Genomic_DNA"/>
</dbReference>
<dbReference type="RefSeq" id="WP_209850192.1">
    <property type="nucleotide sequence ID" value="NZ_JAGGJV010000002.1"/>
</dbReference>
<reference evidence="1 2" key="1">
    <citation type="submission" date="2021-03" db="EMBL/GenBank/DDBJ databases">
        <title>Genomic Encyclopedia of Type Strains, Phase IV (KMG-IV): sequencing the most valuable type-strain genomes for metagenomic binning, comparative biology and taxonomic classification.</title>
        <authorList>
            <person name="Goeker M."/>
        </authorList>
    </citation>
    <scope>NUCLEOTIDE SEQUENCE [LARGE SCALE GENOMIC DNA]</scope>
    <source>
        <strain evidence="1 2">DSM 26427</strain>
    </source>
</reference>
<accession>A0ABS4EJL7</accession>
<sequence length="136" mass="14269">MTPMNSADIQKLTALMERYGIAAFDYEQGSVQLRLTLGSSVEAAAITEPARSSGIRESDTLRSPAVGIVLHSHPASASPAPALPRQAARGEIVAYIKTGMTLRAIATAKDCVLRRALTAEGKGVGYGDALFEIAPD</sequence>
<dbReference type="Proteomes" id="UP000823786">
    <property type="component" value="Unassembled WGS sequence"/>
</dbReference>
<gene>
    <name evidence="1" type="ORF">J2Z75_001629</name>
</gene>
<proteinExistence type="predicted"/>
<evidence type="ECO:0000313" key="2">
    <source>
        <dbReference type="Proteomes" id="UP000823786"/>
    </source>
</evidence>
<name>A0ABS4EJL7_9HYPH</name>